<comment type="caution">
    <text evidence="1">The sequence shown here is derived from an EMBL/GenBank/DDBJ whole genome shotgun (WGS) entry which is preliminary data.</text>
</comment>
<dbReference type="AlphaFoldDB" id="A0A2T3JK98"/>
<dbReference type="EMBL" id="PYMJ01000006">
    <property type="protein sequence ID" value="PSU49453.1"/>
    <property type="molecule type" value="Genomic_DNA"/>
</dbReference>
<gene>
    <name evidence="1" type="ORF">C9J12_08160</name>
</gene>
<dbReference type="Gene3D" id="1.10.260.40">
    <property type="entry name" value="lambda repressor-like DNA-binding domains"/>
    <property type="match status" value="1"/>
</dbReference>
<dbReference type="InterPro" id="IPR001387">
    <property type="entry name" value="Cro/C1-type_HTH"/>
</dbReference>
<dbReference type="GO" id="GO:0003677">
    <property type="term" value="F:DNA binding"/>
    <property type="evidence" value="ECO:0007669"/>
    <property type="project" value="InterPro"/>
</dbReference>
<keyword evidence="2" id="KW-1185">Reference proteome</keyword>
<dbReference type="Proteomes" id="UP000240987">
    <property type="component" value="Unassembled WGS sequence"/>
</dbReference>
<sequence>MCWIEALKTECEQHGQAEISRRIGYSKAVISQVLNGKYSNGNIERVRERVEGALLGKTVDCPMLGDITLDVCQSHQNRKFSVTNPMRVQMYRSCRSGCPHSSLCKGE</sequence>
<dbReference type="InterPro" id="IPR010982">
    <property type="entry name" value="Lambda_DNA-bd_dom_sf"/>
</dbReference>
<proteinExistence type="predicted"/>
<accession>A0A2T3JK98</accession>
<dbReference type="OrthoDB" id="6064795at2"/>
<name>A0A2T3JK98_9GAMM</name>
<evidence type="ECO:0000313" key="1">
    <source>
        <dbReference type="EMBL" id="PSU49453.1"/>
    </source>
</evidence>
<reference evidence="1 2" key="1">
    <citation type="submission" date="2018-01" db="EMBL/GenBank/DDBJ databases">
        <title>Whole genome sequencing of Histamine producing bacteria.</title>
        <authorList>
            <person name="Butler K."/>
        </authorList>
    </citation>
    <scope>NUCLEOTIDE SEQUENCE [LARGE SCALE GENOMIC DNA]</scope>
    <source>
        <strain evidence="1 2">JCM 12947</strain>
    </source>
</reference>
<dbReference type="CDD" id="cd00093">
    <property type="entry name" value="HTH_XRE"/>
    <property type="match status" value="1"/>
</dbReference>
<protein>
    <submittedName>
        <fullName evidence="1">Transcriptional regulator</fullName>
    </submittedName>
</protein>
<dbReference type="RefSeq" id="WP_107242241.1">
    <property type="nucleotide sequence ID" value="NZ_PYMJ01000006.1"/>
</dbReference>
<organism evidence="1 2">
    <name type="scientific">Photobacterium frigidiphilum</name>
    <dbReference type="NCBI Taxonomy" id="264736"/>
    <lineage>
        <taxon>Bacteria</taxon>
        <taxon>Pseudomonadati</taxon>
        <taxon>Pseudomonadota</taxon>
        <taxon>Gammaproteobacteria</taxon>
        <taxon>Vibrionales</taxon>
        <taxon>Vibrionaceae</taxon>
        <taxon>Photobacterium</taxon>
    </lineage>
</organism>
<evidence type="ECO:0000313" key="2">
    <source>
        <dbReference type="Proteomes" id="UP000240987"/>
    </source>
</evidence>